<evidence type="ECO:0000313" key="6">
    <source>
        <dbReference type="EMBL" id="MEX0430960.1"/>
    </source>
</evidence>
<dbReference type="InterPro" id="IPR016162">
    <property type="entry name" value="Ald_DH_N"/>
</dbReference>
<dbReference type="InterPro" id="IPR029510">
    <property type="entry name" value="Ald_DH_CS_GLU"/>
</dbReference>
<dbReference type="SUPFAM" id="SSF53720">
    <property type="entry name" value="ALDH-like"/>
    <property type="match status" value="1"/>
</dbReference>
<dbReference type="EMBL" id="JBAKFF010000001">
    <property type="protein sequence ID" value="MEX0430960.1"/>
    <property type="molecule type" value="Genomic_DNA"/>
</dbReference>
<dbReference type="EC" id="1.2.1.-" evidence="6"/>
<comment type="similarity">
    <text evidence="1 4">Belongs to the aldehyde dehydrogenase family.</text>
</comment>
<evidence type="ECO:0000313" key="7">
    <source>
        <dbReference type="Proteomes" id="UP001556637"/>
    </source>
</evidence>
<proteinExistence type="inferred from homology"/>
<dbReference type="PANTHER" id="PTHR43353:SF5">
    <property type="entry name" value="SUCCINATE-SEMIALDEHYDE DEHYDROGENASE, MITOCHONDRIAL"/>
    <property type="match status" value="1"/>
</dbReference>
<evidence type="ECO:0000259" key="5">
    <source>
        <dbReference type="Pfam" id="PF00171"/>
    </source>
</evidence>
<dbReference type="Pfam" id="PF00171">
    <property type="entry name" value="Aldedh"/>
    <property type="match status" value="1"/>
</dbReference>
<dbReference type="PANTHER" id="PTHR43353">
    <property type="entry name" value="SUCCINATE-SEMIALDEHYDE DEHYDROGENASE, MITOCHONDRIAL"/>
    <property type="match status" value="1"/>
</dbReference>
<dbReference type="PROSITE" id="PS00687">
    <property type="entry name" value="ALDEHYDE_DEHYDR_GLU"/>
    <property type="match status" value="1"/>
</dbReference>
<dbReference type="RefSeq" id="WP_367983732.1">
    <property type="nucleotide sequence ID" value="NZ_JBAKFF010000001.1"/>
</dbReference>
<dbReference type="GO" id="GO:0016491">
    <property type="term" value="F:oxidoreductase activity"/>
    <property type="evidence" value="ECO:0007669"/>
    <property type="project" value="UniProtKB-KW"/>
</dbReference>
<gene>
    <name evidence="6" type="ORF">V6X30_06075</name>
</gene>
<dbReference type="Proteomes" id="UP001556637">
    <property type="component" value="Unassembled WGS sequence"/>
</dbReference>
<dbReference type="Gene3D" id="3.40.605.10">
    <property type="entry name" value="Aldehyde Dehydrogenase, Chain A, domain 1"/>
    <property type="match status" value="1"/>
</dbReference>
<evidence type="ECO:0000256" key="2">
    <source>
        <dbReference type="ARBA" id="ARBA00023002"/>
    </source>
</evidence>
<sequence>MIDSPLLPSLGGYINGEWVMADSGRTLAVTNPVDNGHLADVAAMGGDETSRAIAAAEAALEQPADREQRRRWLDAIADALIANREEIGRILCMEHGKPLAEAQGEADYAAGFFRYAAAHIDALAPHTLDERPRDCTWHVHYRPAGVVGLITPWNFPIGMIAKKLSSAIAADCPSVIKPSSKTPLTMIALFTLLEREVGLPAGKANLVMGSAGPITDALFNAPSVRVISFTGSTEVGRELIRQSAPGVKRLTLELGGNAPYIIFDDADLDHAADQLIGNKFRGGGQTCVCANRIFVHGDVAATFADKLAERVKALTVGDGMKEGTRLGPLIDENAVAKVQRHVEDAVARGAQQVYQGDASGLAGTFYPPTVLLDVPAEAACYREETFGPLVPIITFADDAEVVHMANDTDFGLACYVFTANEARGYGVIERLRFGHAALNTGSGPTPEAPFGGMKQSGFGREGGLEGLFEFTETQTIPVG</sequence>
<organism evidence="6 7">
    <name type="scientific">Spiribacter insolitus</name>
    <dbReference type="NCBI Taxonomy" id="3122417"/>
    <lineage>
        <taxon>Bacteria</taxon>
        <taxon>Pseudomonadati</taxon>
        <taxon>Pseudomonadota</taxon>
        <taxon>Gammaproteobacteria</taxon>
        <taxon>Chromatiales</taxon>
        <taxon>Ectothiorhodospiraceae</taxon>
        <taxon>Spiribacter</taxon>
    </lineage>
</organism>
<dbReference type="Gene3D" id="3.40.309.10">
    <property type="entry name" value="Aldehyde Dehydrogenase, Chain A, domain 2"/>
    <property type="match status" value="1"/>
</dbReference>
<dbReference type="InterPro" id="IPR016161">
    <property type="entry name" value="Ald_DH/histidinol_DH"/>
</dbReference>
<dbReference type="InterPro" id="IPR015590">
    <property type="entry name" value="Aldehyde_DH_dom"/>
</dbReference>
<reference evidence="6 7" key="1">
    <citation type="submission" date="2024-02" db="EMBL/GenBank/DDBJ databases">
        <title>New especies of Spiribacter isolated from saline water.</title>
        <authorList>
            <person name="Leon M.J."/>
            <person name="De La Haba R."/>
            <person name="Sanchez-Porro C."/>
            <person name="Ventosa A."/>
        </authorList>
    </citation>
    <scope>NUCLEOTIDE SEQUENCE [LARGE SCALE GENOMIC DNA]</scope>
    <source>
        <strain evidence="7">ag22IC4-189</strain>
    </source>
</reference>
<dbReference type="InterPro" id="IPR016163">
    <property type="entry name" value="Ald_DH_C"/>
</dbReference>
<evidence type="ECO:0000256" key="3">
    <source>
        <dbReference type="PROSITE-ProRule" id="PRU10007"/>
    </source>
</evidence>
<accession>A0ABV3T9L1</accession>
<keyword evidence="7" id="KW-1185">Reference proteome</keyword>
<name>A0ABV3T9L1_9GAMM</name>
<protein>
    <submittedName>
        <fullName evidence="6">NAD-dependent succinate-semialdehyde dehydrogenase</fullName>
        <ecNumber evidence="6">1.2.1.-</ecNumber>
    </submittedName>
</protein>
<evidence type="ECO:0000256" key="1">
    <source>
        <dbReference type="ARBA" id="ARBA00009986"/>
    </source>
</evidence>
<dbReference type="InterPro" id="IPR050740">
    <property type="entry name" value="Aldehyde_DH_Superfamily"/>
</dbReference>
<evidence type="ECO:0000256" key="4">
    <source>
        <dbReference type="RuleBase" id="RU003345"/>
    </source>
</evidence>
<keyword evidence="2 4" id="KW-0560">Oxidoreductase</keyword>
<feature type="domain" description="Aldehyde dehydrogenase" evidence="5">
    <location>
        <begin position="18"/>
        <end position="476"/>
    </location>
</feature>
<dbReference type="CDD" id="cd07103">
    <property type="entry name" value="ALDH_F5_SSADH_GabD"/>
    <property type="match status" value="1"/>
</dbReference>
<comment type="caution">
    <text evidence="6">The sequence shown here is derived from an EMBL/GenBank/DDBJ whole genome shotgun (WGS) entry which is preliminary data.</text>
</comment>
<feature type="active site" evidence="3">
    <location>
        <position position="253"/>
    </location>
</feature>